<evidence type="ECO:0000256" key="5">
    <source>
        <dbReference type="ARBA" id="ARBA00022692"/>
    </source>
</evidence>
<evidence type="ECO:0000256" key="8">
    <source>
        <dbReference type="ARBA" id="ARBA00022840"/>
    </source>
</evidence>
<keyword evidence="11 14" id="KW-0472">Membrane</keyword>
<dbReference type="PATRIC" id="fig|1619038.3.peg.254"/>
<dbReference type="EMBL" id="LCBP01000009">
    <property type="protein sequence ID" value="KKS13291.1"/>
    <property type="molecule type" value="Genomic_DNA"/>
</dbReference>
<feature type="transmembrane region" description="Helical" evidence="14">
    <location>
        <begin position="77"/>
        <end position="95"/>
    </location>
</feature>
<proteinExistence type="inferred from homology"/>
<dbReference type="Pfam" id="PF13491">
    <property type="entry name" value="FtsK_4TM"/>
    <property type="match status" value="1"/>
</dbReference>
<organism evidence="16 17">
    <name type="scientific">Candidatus Magasanikbacteria bacterium GW2011_GWA2_41_55</name>
    <dbReference type="NCBI Taxonomy" id="1619038"/>
    <lineage>
        <taxon>Bacteria</taxon>
        <taxon>Candidatus Magasanikiibacteriota</taxon>
    </lineage>
</organism>
<dbReference type="GO" id="GO:0051301">
    <property type="term" value="P:cell division"/>
    <property type="evidence" value="ECO:0007669"/>
    <property type="project" value="UniProtKB-KW"/>
</dbReference>
<evidence type="ECO:0000256" key="13">
    <source>
        <dbReference type="PROSITE-ProRule" id="PRU00289"/>
    </source>
</evidence>
<keyword evidence="7" id="KW-0159">Chromosome partition</keyword>
<feature type="transmembrane region" description="Helical" evidence="14">
    <location>
        <begin position="12"/>
        <end position="29"/>
    </location>
</feature>
<keyword evidence="6 13" id="KW-0547">Nucleotide-binding</keyword>
<evidence type="ECO:0000256" key="3">
    <source>
        <dbReference type="ARBA" id="ARBA00022475"/>
    </source>
</evidence>
<dbReference type="Proteomes" id="UP000034299">
    <property type="component" value="Unassembled WGS sequence"/>
</dbReference>
<keyword evidence="8 13" id="KW-0067">ATP-binding</keyword>
<evidence type="ECO:0000256" key="10">
    <source>
        <dbReference type="ARBA" id="ARBA00023125"/>
    </source>
</evidence>
<dbReference type="PROSITE" id="PS50901">
    <property type="entry name" value="FTSK"/>
    <property type="match status" value="1"/>
</dbReference>
<keyword evidence="5 14" id="KW-0812">Transmembrane</keyword>
<evidence type="ECO:0000256" key="2">
    <source>
        <dbReference type="ARBA" id="ARBA00006474"/>
    </source>
</evidence>
<name>A0A0G0YUD4_9BACT</name>
<keyword evidence="3" id="KW-1003">Cell membrane</keyword>
<feature type="transmembrane region" description="Helical" evidence="14">
    <location>
        <begin position="131"/>
        <end position="151"/>
    </location>
</feature>
<keyword evidence="4 16" id="KW-0132">Cell division</keyword>
<evidence type="ECO:0000259" key="15">
    <source>
        <dbReference type="PROSITE" id="PS50901"/>
    </source>
</evidence>
<sequence>SIGLNPEIKRGLMVIALFLIAGILILSYLGIGGQAGSMIDYLLGVAFGESRLLAPILLVLIGILIELEQDYPHDVRHFLGFFLLLFGVNGIIHLTRFHDPTIGAWKIALTGQAGGLIGFGAGYPLSYLFGFWAALVILGALILASLLLLFNTSLARIINAQKMVLLQLGTFGKIIIGVISLFIKKTPKVADYSAEESTAPAFNFQTRALKLDLLSSMRSKPTSGDIKANLFTIQKTLENFGIVVEMGAVQVGPTVTQYTLKPADGVKLSRLTALQNDLAMALAAHPIRIEAPIPGKSLVGIEVPNQKAALVSLRELLETPEAREQRGNLMVALGKDVSGKPWFGDLSILPHLLIAGATNSGKTVCINAILLSLLLQHTPETLRFILVDPKRVELPNYNGIPHLLTPVITDVQKTVNALRWTIGEMERRFELLSKAGRRDITSYNKVMDQKLPYLVFVIDELADLMTASGAEVEAAIIRLSQMARAVGIHLVLATQRPSVDVITGLIKANMPARLAFSVASLMDSRTILRRNKKSGGIFKRRRIAAI</sequence>
<feature type="transmembrane region" description="Helical" evidence="14">
    <location>
        <begin position="163"/>
        <end position="183"/>
    </location>
</feature>
<dbReference type="PANTHER" id="PTHR22683:SF41">
    <property type="entry name" value="DNA TRANSLOCASE FTSK"/>
    <property type="match status" value="1"/>
</dbReference>
<protein>
    <submittedName>
        <fullName evidence="16">Cell division FtsK/SpoIIIE</fullName>
    </submittedName>
</protein>
<comment type="caution">
    <text evidence="16">The sequence shown here is derived from an EMBL/GenBank/DDBJ whole genome shotgun (WGS) entry which is preliminary data.</text>
</comment>
<evidence type="ECO:0000256" key="9">
    <source>
        <dbReference type="ARBA" id="ARBA00022989"/>
    </source>
</evidence>
<dbReference type="InterPro" id="IPR050206">
    <property type="entry name" value="FtsK/SpoIIIE/SftA"/>
</dbReference>
<dbReference type="GO" id="GO:0003677">
    <property type="term" value="F:DNA binding"/>
    <property type="evidence" value="ECO:0007669"/>
    <property type="project" value="UniProtKB-KW"/>
</dbReference>
<dbReference type="Pfam" id="PF17854">
    <property type="entry name" value="FtsK_alpha"/>
    <property type="match status" value="1"/>
</dbReference>
<dbReference type="InterPro" id="IPR002543">
    <property type="entry name" value="FtsK_dom"/>
</dbReference>
<dbReference type="Pfam" id="PF01580">
    <property type="entry name" value="FtsK_SpoIIIE"/>
    <property type="match status" value="1"/>
</dbReference>
<dbReference type="Gene3D" id="3.40.50.300">
    <property type="entry name" value="P-loop containing nucleotide triphosphate hydrolases"/>
    <property type="match status" value="1"/>
</dbReference>
<dbReference type="InterPro" id="IPR027417">
    <property type="entry name" value="P-loop_NTPase"/>
</dbReference>
<feature type="transmembrane region" description="Helical" evidence="14">
    <location>
        <begin position="107"/>
        <end position="125"/>
    </location>
</feature>
<keyword evidence="10" id="KW-0238">DNA-binding</keyword>
<dbReference type="InterPro" id="IPR041027">
    <property type="entry name" value="FtsK_alpha"/>
</dbReference>
<dbReference type="GO" id="GO:0005886">
    <property type="term" value="C:plasma membrane"/>
    <property type="evidence" value="ECO:0007669"/>
    <property type="project" value="UniProtKB-SubCell"/>
</dbReference>
<evidence type="ECO:0000256" key="6">
    <source>
        <dbReference type="ARBA" id="ARBA00022741"/>
    </source>
</evidence>
<comment type="similarity">
    <text evidence="2">Belongs to the FtsK/SpoIIIE/SftA family.</text>
</comment>
<evidence type="ECO:0000256" key="7">
    <source>
        <dbReference type="ARBA" id="ARBA00022829"/>
    </source>
</evidence>
<evidence type="ECO:0000313" key="17">
    <source>
        <dbReference type="Proteomes" id="UP000034299"/>
    </source>
</evidence>
<evidence type="ECO:0000256" key="11">
    <source>
        <dbReference type="ARBA" id="ARBA00023136"/>
    </source>
</evidence>
<dbReference type="GO" id="GO:0005524">
    <property type="term" value="F:ATP binding"/>
    <property type="evidence" value="ECO:0007669"/>
    <property type="project" value="UniProtKB-UniRule"/>
</dbReference>
<reference evidence="16 17" key="1">
    <citation type="journal article" date="2015" name="Nature">
        <title>rRNA introns, odd ribosomes, and small enigmatic genomes across a large radiation of phyla.</title>
        <authorList>
            <person name="Brown C.T."/>
            <person name="Hug L.A."/>
            <person name="Thomas B.C."/>
            <person name="Sharon I."/>
            <person name="Castelle C.J."/>
            <person name="Singh A."/>
            <person name="Wilkins M.J."/>
            <person name="Williams K.H."/>
            <person name="Banfield J.F."/>
        </authorList>
    </citation>
    <scope>NUCLEOTIDE SEQUENCE [LARGE SCALE GENOMIC DNA]</scope>
</reference>
<gene>
    <name evidence="16" type="ORF">UU69_C0009G0026</name>
</gene>
<feature type="binding site" evidence="13">
    <location>
        <begin position="356"/>
        <end position="363"/>
    </location>
    <ligand>
        <name>ATP</name>
        <dbReference type="ChEBI" id="CHEBI:30616"/>
    </ligand>
</feature>
<evidence type="ECO:0000256" key="4">
    <source>
        <dbReference type="ARBA" id="ARBA00022618"/>
    </source>
</evidence>
<dbReference type="SUPFAM" id="SSF52540">
    <property type="entry name" value="P-loop containing nucleoside triphosphate hydrolases"/>
    <property type="match status" value="1"/>
</dbReference>
<dbReference type="InterPro" id="IPR025199">
    <property type="entry name" value="FtsK_4TM"/>
</dbReference>
<dbReference type="GO" id="GO:0007059">
    <property type="term" value="P:chromosome segregation"/>
    <property type="evidence" value="ECO:0007669"/>
    <property type="project" value="UniProtKB-KW"/>
</dbReference>
<keyword evidence="12" id="KW-0131">Cell cycle</keyword>
<evidence type="ECO:0000256" key="1">
    <source>
        <dbReference type="ARBA" id="ARBA00004651"/>
    </source>
</evidence>
<feature type="domain" description="FtsK" evidence="15">
    <location>
        <begin position="339"/>
        <end position="525"/>
    </location>
</feature>
<evidence type="ECO:0000313" key="16">
    <source>
        <dbReference type="EMBL" id="KKS13291.1"/>
    </source>
</evidence>
<dbReference type="Gene3D" id="3.30.980.40">
    <property type="match status" value="1"/>
</dbReference>
<evidence type="ECO:0000256" key="14">
    <source>
        <dbReference type="SAM" id="Phobius"/>
    </source>
</evidence>
<keyword evidence="9 14" id="KW-1133">Transmembrane helix</keyword>
<evidence type="ECO:0000256" key="12">
    <source>
        <dbReference type="ARBA" id="ARBA00023306"/>
    </source>
</evidence>
<feature type="transmembrane region" description="Helical" evidence="14">
    <location>
        <begin position="41"/>
        <end position="65"/>
    </location>
</feature>
<feature type="non-terminal residue" evidence="16">
    <location>
        <position position="1"/>
    </location>
</feature>
<dbReference type="PANTHER" id="PTHR22683">
    <property type="entry name" value="SPORULATION PROTEIN RELATED"/>
    <property type="match status" value="1"/>
</dbReference>
<dbReference type="CDD" id="cd01127">
    <property type="entry name" value="TrwB_TraG_TraD_VirD4"/>
    <property type="match status" value="1"/>
</dbReference>
<comment type="subcellular location">
    <subcellularLocation>
        <location evidence="1">Cell membrane</location>
        <topology evidence="1">Multi-pass membrane protein</topology>
    </subcellularLocation>
</comment>
<dbReference type="AlphaFoldDB" id="A0A0G0YUD4"/>
<accession>A0A0G0YUD4</accession>